<dbReference type="RefSeq" id="WP_257510491.1">
    <property type="nucleotide sequence ID" value="NZ_JANKHG010000001.1"/>
</dbReference>
<gene>
    <name evidence="4" type="ORF">NSP04_01100</name>
</gene>
<dbReference type="PANTHER" id="PTHR46401">
    <property type="entry name" value="GLYCOSYLTRANSFERASE WBBK-RELATED"/>
    <property type="match status" value="1"/>
</dbReference>
<dbReference type="Pfam" id="PF00534">
    <property type="entry name" value="Glycos_transf_1"/>
    <property type="match status" value="1"/>
</dbReference>
<keyword evidence="5" id="KW-1185">Reference proteome</keyword>
<dbReference type="Proteomes" id="UP001165267">
    <property type="component" value="Unassembled WGS sequence"/>
</dbReference>
<evidence type="ECO:0000313" key="5">
    <source>
        <dbReference type="Proteomes" id="UP001165267"/>
    </source>
</evidence>
<evidence type="ECO:0000256" key="1">
    <source>
        <dbReference type="ARBA" id="ARBA00022679"/>
    </source>
</evidence>
<accession>A0ABT1XD91</accession>
<dbReference type="Pfam" id="PF13439">
    <property type="entry name" value="Glyco_transf_4"/>
    <property type="match status" value="1"/>
</dbReference>
<dbReference type="InterPro" id="IPR028098">
    <property type="entry name" value="Glyco_trans_4-like_N"/>
</dbReference>
<keyword evidence="1" id="KW-0808">Transferase</keyword>
<evidence type="ECO:0000313" key="4">
    <source>
        <dbReference type="EMBL" id="MCR2745241.1"/>
    </source>
</evidence>
<organism evidence="4 5">
    <name type="scientific">Limnobacter parvus</name>
    <dbReference type="NCBI Taxonomy" id="2939690"/>
    <lineage>
        <taxon>Bacteria</taxon>
        <taxon>Pseudomonadati</taxon>
        <taxon>Pseudomonadota</taxon>
        <taxon>Betaproteobacteria</taxon>
        <taxon>Burkholderiales</taxon>
        <taxon>Burkholderiaceae</taxon>
        <taxon>Limnobacter</taxon>
    </lineage>
</organism>
<name>A0ABT1XD91_9BURK</name>
<feature type="domain" description="Glycosyl transferase family 1" evidence="2">
    <location>
        <begin position="172"/>
        <end position="311"/>
    </location>
</feature>
<evidence type="ECO:0000259" key="3">
    <source>
        <dbReference type="Pfam" id="PF13439"/>
    </source>
</evidence>
<sequence length="348" mass="38876">MIHFDGIVYALQAYGGISVYFNALCTEFSRRGLEIGLYLPAGNLMGKPPSSVETKLVNSTNRLLERYRDYECDAPVGHSSYYRLPSSGAKSVVTVYDFTYERYFKTRQKILHCWQKNRAIRQADAVICISESTRNDLFKFLPDVPRNKVHVVHLGINSAFLQGYTHSPTFVSPTSQPYFLYVGARSTYKNFLPVLAALKDRTEHLICVGGGPITEQEESYLDKSLKGRVHHLTWANDEDLAILYRHSLGLVFPSLYEGFGIPVAEAMACGCPVIASNTSSVPEVAGQAAYLLDSVTADTLGVAFDAIQERPRRAEMIALGIDRAAFFSWQNCCNATHEIYDLLTTRRA</sequence>
<comment type="caution">
    <text evidence="4">The sequence shown here is derived from an EMBL/GenBank/DDBJ whole genome shotgun (WGS) entry which is preliminary data.</text>
</comment>
<feature type="domain" description="Glycosyltransferase subfamily 4-like N-terminal" evidence="3">
    <location>
        <begin position="14"/>
        <end position="158"/>
    </location>
</feature>
<dbReference type="SUPFAM" id="SSF53756">
    <property type="entry name" value="UDP-Glycosyltransferase/glycogen phosphorylase"/>
    <property type="match status" value="1"/>
</dbReference>
<reference evidence="4" key="1">
    <citation type="submission" date="2022-07" db="EMBL/GenBank/DDBJ databases">
        <authorList>
            <person name="Xamxidin M."/>
        </authorList>
    </citation>
    <scope>NUCLEOTIDE SEQUENCE</scope>
    <source>
        <strain evidence="4">YS8-69</strain>
    </source>
</reference>
<dbReference type="Gene3D" id="3.40.50.2000">
    <property type="entry name" value="Glycogen Phosphorylase B"/>
    <property type="match status" value="2"/>
</dbReference>
<dbReference type="PANTHER" id="PTHR46401:SF2">
    <property type="entry name" value="GLYCOSYLTRANSFERASE WBBK-RELATED"/>
    <property type="match status" value="1"/>
</dbReference>
<dbReference type="CDD" id="cd03809">
    <property type="entry name" value="GT4_MtfB-like"/>
    <property type="match status" value="1"/>
</dbReference>
<protein>
    <submittedName>
        <fullName evidence="4">Glycosyltransferase family 4 protein</fullName>
    </submittedName>
</protein>
<proteinExistence type="predicted"/>
<dbReference type="EMBL" id="JANKHG010000001">
    <property type="protein sequence ID" value="MCR2745241.1"/>
    <property type="molecule type" value="Genomic_DNA"/>
</dbReference>
<dbReference type="InterPro" id="IPR001296">
    <property type="entry name" value="Glyco_trans_1"/>
</dbReference>
<evidence type="ECO:0000259" key="2">
    <source>
        <dbReference type="Pfam" id="PF00534"/>
    </source>
</evidence>